<organism evidence="2 3">
    <name type="scientific">Treponema saccharophilum DSM 2985</name>
    <dbReference type="NCBI Taxonomy" id="907348"/>
    <lineage>
        <taxon>Bacteria</taxon>
        <taxon>Pseudomonadati</taxon>
        <taxon>Spirochaetota</taxon>
        <taxon>Spirochaetia</taxon>
        <taxon>Spirochaetales</taxon>
        <taxon>Treponemataceae</taxon>
        <taxon>Treponema</taxon>
    </lineage>
</organism>
<name>H7EMM3_9SPIR</name>
<reference evidence="2 3" key="1">
    <citation type="submission" date="2011-09" db="EMBL/GenBank/DDBJ databases">
        <title>The draft genome of Treponema saccharophilum DSM 2985.</title>
        <authorList>
            <consortium name="US DOE Joint Genome Institute (JGI-PGF)"/>
            <person name="Lucas S."/>
            <person name="Copeland A."/>
            <person name="Lapidus A."/>
            <person name="Glavina del Rio T."/>
            <person name="Dalin E."/>
            <person name="Tice H."/>
            <person name="Bruce D."/>
            <person name="Goodwin L."/>
            <person name="Pitluck S."/>
            <person name="Peters L."/>
            <person name="Kyrpides N."/>
            <person name="Mavromatis K."/>
            <person name="Ivanova N."/>
            <person name="Markowitz V."/>
            <person name="Cheng J.-F."/>
            <person name="Hugenholtz P."/>
            <person name="Woyke T."/>
            <person name="Wu D."/>
            <person name="Gronow S."/>
            <person name="Wellnitz S."/>
            <person name="Brambilla E."/>
            <person name="Klenk H.-P."/>
            <person name="Eisen J.A."/>
        </authorList>
    </citation>
    <scope>NUCLEOTIDE SEQUENCE [LARGE SCALE GENOMIC DNA]</scope>
    <source>
        <strain evidence="2 3">DSM 2985</strain>
    </source>
</reference>
<dbReference type="RefSeq" id="WP_002705604.1">
    <property type="nucleotide sequence ID" value="NZ_AGRW01000051.1"/>
</dbReference>
<dbReference type="PATRIC" id="fig|907348.3.peg.2196"/>
<evidence type="ECO:0000313" key="2">
    <source>
        <dbReference type="EMBL" id="EIC01308.1"/>
    </source>
</evidence>
<evidence type="ECO:0000256" key="1">
    <source>
        <dbReference type="SAM" id="Coils"/>
    </source>
</evidence>
<dbReference type="AlphaFoldDB" id="H7EMM3"/>
<dbReference type="EMBL" id="AGRW01000051">
    <property type="protein sequence ID" value="EIC01308.1"/>
    <property type="molecule type" value="Genomic_DNA"/>
</dbReference>
<sequence>MDEQIQELIDKIKKDGVAAAEKSASEKIAEAEAKAAKIVADAKEEADRIIKAAKDETARMEKASEDSIRQASRNLVLAFRDGVMKEVSALVSADVDKAYDADLLSKLIPEAVKAWTSKSDASDVSVLLSEADLSALETSLKASLKAEIEKGLTLKVDKSINKGFRIGIENGAAFIDVSDEAVAELFGAYLNPKVASLMKEASK</sequence>
<protein>
    <submittedName>
        <fullName evidence="2">V-type ATP synthase subunit E</fullName>
    </submittedName>
</protein>
<feature type="coiled-coil region" evidence="1">
    <location>
        <begin position="28"/>
        <end position="63"/>
    </location>
</feature>
<evidence type="ECO:0000313" key="3">
    <source>
        <dbReference type="Proteomes" id="UP000003571"/>
    </source>
</evidence>
<keyword evidence="3" id="KW-1185">Reference proteome</keyword>
<dbReference type="OrthoDB" id="1771105at2"/>
<dbReference type="eggNOG" id="COG1390">
    <property type="taxonomic scope" value="Bacteria"/>
</dbReference>
<dbReference type="STRING" id="907348.TresaDRAFT_0445"/>
<keyword evidence="1" id="KW-0175">Coiled coil</keyword>
<comment type="caution">
    <text evidence="2">The sequence shown here is derived from an EMBL/GenBank/DDBJ whole genome shotgun (WGS) entry which is preliminary data.</text>
</comment>
<dbReference type="SUPFAM" id="SSF160527">
    <property type="entry name" value="V-type ATPase subunit E-like"/>
    <property type="match status" value="1"/>
</dbReference>
<dbReference type="Proteomes" id="UP000003571">
    <property type="component" value="Unassembled WGS sequence"/>
</dbReference>
<gene>
    <name evidence="2" type="ORF">TresaDRAFT_0445</name>
</gene>
<proteinExistence type="predicted"/>
<accession>H7EMM3</accession>
<dbReference type="Gene3D" id="1.20.5.2950">
    <property type="match status" value="1"/>
</dbReference>